<organism evidence="3 4">
    <name type="scientific">Micromonospora rifamycinica</name>
    <dbReference type="NCBI Taxonomy" id="291594"/>
    <lineage>
        <taxon>Bacteria</taxon>
        <taxon>Bacillati</taxon>
        <taxon>Actinomycetota</taxon>
        <taxon>Actinomycetes</taxon>
        <taxon>Micromonosporales</taxon>
        <taxon>Micromonosporaceae</taxon>
        <taxon>Micromonospora</taxon>
    </lineage>
</organism>
<dbReference type="RefSeq" id="WP_067310725.1">
    <property type="nucleotide sequence ID" value="NZ_LRMV01000096.1"/>
</dbReference>
<feature type="compositionally biased region" description="Low complexity" evidence="1">
    <location>
        <begin position="111"/>
        <end position="122"/>
    </location>
</feature>
<reference evidence="4" key="1">
    <citation type="submission" date="2016-06" db="EMBL/GenBank/DDBJ databases">
        <authorList>
            <person name="Varghese N."/>
            <person name="Submissions Spin"/>
        </authorList>
    </citation>
    <scope>NUCLEOTIDE SEQUENCE [LARGE SCALE GENOMIC DNA]</scope>
    <source>
        <strain evidence="4">DSM 44983</strain>
    </source>
</reference>
<feature type="compositionally biased region" description="Low complexity" evidence="1">
    <location>
        <begin position="151"/>
        <end position="161"/>
    </location>
</feature>
<proteinExistence type="predicted"/>
<feature type="region of interest" description="Disordered" evidence="1">
    <location>
        <begin position="82"/>
        <end position="177"/>
    </location>
</feature>
<keyword evidence="2" id="KW-0472">Membrane</keyword>
<feature type="compositionally biased region" description="Low complexity" evidence="1">
    <location>
        <begin position="82"/>
        <end position="104"/>
    </location>
</feature>
<feature type="compositionally biased region" description="Polar residues" evidence="1">
    <location>
        <begin position="206"/>
        <end position="225"/>
    </location>
</feature>
<evidence type="ECO:0000256" key="1">
    <source>
        <dbReference type="SAM" id="MobiDB-lite"/>
    </source>
</evidence>
<dbReference type="Proteomes" id="UP000198226">
    <property type="component" value="Chromosome I"/>
</dbReference>
<dbReference type="EMBL" id="LT607752">
    <property type="protein sequence ID" value="SCG73115.1"/>
    <property type="molecule type" value="Genomic_DNA"/>
</dbReference>
<keyword evidence="2" id="KW-0812">Transmembrane</keyword>
<feature type="compositionally biased region" description="Polar residues" evidence="1">
    <location>
        <begin position="264"/>
        <end position="275"/>
    </location>
</feature>
<evidence type="ECO:0000313" key="3">
    <source>
        <dbReference type="EMBL" id="SCG73115.1"/>
    </source>
</evidence>
<protein>
    <submittedName>
        <fullName evidence="3">Uncharacterized protein</fullName>
    </submittedName>
</protein>
<keyword evidence="2" id="KW-1133">Transmembrane helix</keyword>
<name>A0A125Q178_9ACTN</name>
<dbReference type="AlphaFoldDB" id="A0A125Q178"/>
<feature type="transmembrane region" description="Helical" evidence="2">
    <location>
        <begin position="181"/>
        <end position="203"/>
    </location>
</feature>
<evidence type="ECO:0000313" key="4">
    <source>
        <dbReference type="Proteomes" id="UP000198226"/>
    </source>
</evidence>
<sequence>MTGRKHGAVDHDLLADYVGGALDGTPEQLVVARLLTEDPAWAQAYAVLAPAVARVHDDLTGWGATVPEMPPGVVERLAAALAGAGPAPTEPAAPTEATEATEAAGAGGAAGAMEATEVAGAAETERSGAAEVGDRPERTGPARPGQPVPAQPGGRRTPGTRAGDGRTDPSGPGRRRRWTRLAGPVGLAAATLAAVGFGVAQLVDGTTGQESPASTMAGPAQNNAESAGRGFRFTGEPQRSGVDWSPATLGGASVEPLSGLGTPSAVQPGSTTQAGPTAPERPEDKRRSTPGGLDRLTARAALDTCLAEISTEHGRGPVTVEVVDYATFNGEPALVVRFADPGGDRWAWVSGAECGVPGSGADTRYRSRVG</sequence>
<feature type="compositionally biased region" description="Basic and acidic residues" evidence="1">
    <location>
        <begin position="123"/>
        <end position="140"/>
    </location>
</feature>
<gene>
    <name evidence="3" type="ORF">GA0070623_3753</name>
</gene>
<evidence type="ECO:0000256" key="2">
    <source>
        <dbReference type="SAM" id="Phobius"/>
    </source>
</evidence>
<keyword evidence="4" id="KW-1185">Reference proteome</keyword>
<accession>A0A125Q178</accession>
<dbReference type="OrthoDB" id="3404896at2"/>
<feature type="region of interest" description="Disordered" evidence="1">
    <location>
        <begin position="206"/>
        <end position="295"/>
    </location>
</feature>